<dbReference type="GO" id="GO:0016757">
    <property type="term" value="F:glycosyltransferase activity"/>
    <property type="evidence" value="ECO:0007669"/>
    <property type="project" value="InterPro"/>
</dbReference>
<dbReference type="Gene3D" id="3.40.50.2000">
    <property type="entry name" value="Glycogen Phosphorylase B"/>
    <property type="match status" value="2"/>
</dbReference>
<reference evidence="4" key="1">
    <citation type="submission" date="2017-09" db="EMBL/GenBank/DDBJ databases">
        <title>Depth-based differentiation of microbial function through sediment-hosted aquifers and enrichment of novel symbionts in the deep terrestrial subsurface.</title>
        <authorList>
            <person name="Probst A.J."/>
            <person name="Ladd B."/>
            <person name="Jarett J.K."/>
            <person name="Geller-Mcgrath D.E."/>
            <person name="Sieber C.M.K."/>
            <person name="Emerson J.B."/>
            <person name="Anantharaman K."/>
            <person name="Thomas B.C."/>
            <person name="Malmstrom R."/>
            <person name="Stieglmeier M."/>
            <person name="Klingl A."/>
            <person name="Woyke T."/>
            <person name="Ryan C.M."/>
            <person name="Banfield J.F."/>
        </authorList>
    </citation>
    <scope>NUCLEOTIDE SEQUENCE [LARGE SCALE GENOMIC DNA]</scope>
</reference>
<evidence type="ECO:0000259" key="1">
    <source>
        <dbReference type="Pfam" id="PF00534"/>
    </source>
</evidence>
<dbReference type="AlphaFoldDB" id="A0A2M7Q4M4"/>
<gene>
    <name evidence="3" type="ORF">COY98_03550</name>
</gene>
<feature type="domain" description="Glycosyltransferase subfamily 4-like N-terminal" evidence="2">
    <location>
        <begin position="14"/>
        <end position="176"/>
    </location>
</feature>
<dbReference type="InterPro" id="IPR028098">
    <property type="entry name" value="Glyco_trans_4-like_N"/>
</dbReference>
<dbReference type="Proteomes" id="UP000230732">
    <property type="component" value="Unassembled WGS sequence"/>
</dbReference>
<evidence type="ECO:0000313" key="3">
    <source>
        <dbReference type="EMBL" id="PIY58159.1"/>
    </source>
</evidence>
<comment type="caution">
    <text evidence="3">The sequence shown here is derived from an EMBL/GenBank/DDBJ whole genome shotgun (WGS) entry which is preliminary data.</text>
</comment>
<evidence type="ECO:0000259" key="2">
    <source>
        <dbReference type="Pfam" id="PF13439"/>
    </source>
</evidence>
<dbReference type="PANTHER" id="PTHR12526">
    <property type="entry name" value="GLYCOSYLTRANSFERASE"/>
    <property type="match status" value="1"/>
</dbReference>
<dbReference type="EMBL" id="PFKX01000047">
    <property type="protein sequence ID" value="PIY58159.1"/>
    <property type="molecule type" value="Genomic_DNA"/>
</dbReference>
<evidence type="ECO:0008006" key="5">
    <source>
        <dbReference type="Google" id="ProtNLM"/>
    </source>
</evidence>
<name>A0A2M7Q4M4_9BACT</name>
<dbReference type="CDD" id="cd03808">
    <property type="entry name" value="GT4_CapM-like"/>
    <property type="match status" value="1"/>
</dbReference>
<feature type="domain" description="Glycosyl transferase family 1" evidence="1">
    <location>
        <begin position="198"/>
        <end position="356"/>
    </location>
</feature>
<dbReference type="Pfam" id="PF13439">
    <property type="entry name" value="Glyco_transf_4"/>
    <property type="match status" value="1"/>
</dbReference>
<protein>
    <recommendedName>
        <fullName evidence="5">Glycosyltransferase family 1 protein</fullName>
    </recommendedName>
</protein>
<evidence type="ECO:0000313" key="4">
    <source>
        <dbReference type="Proteomes" id="UP000230732"/>
    </source>
</evidence>
<proteinExistence type="predicted"/>
<dbReference type="SUPFAM" id="SSF53756">
    <property type="entry name" value="UDP-Glycosyltransferase/glycogen phosphorylase"/>
    <property type="match status" value="1"/>
</dbReference>
<dbReference type="InterPro" id="IPR001296">
    <property type="entry name" value="Glyco_trans_1"/>
</dbReference>
<organism evidence="3 4">
    <name type="scientific">Candidatus Yonathbacteria bacterium CG_4_10_14_0_8_um_filter_43_17</name>
    <dbReference type="NCBI Taxonomy" id="1975099"/>
    <lineage>
        <taxon>Bacteria</taxon>
        <taxon>Candidatus Yonathiibacteriota</taxon>
    </lineage>
</organism>
<dbReference type="Pfam" id="PF00534">
    <property type="entry name" value="Glycos_transf_1"/>
    <property type="match status" value="1"/>
</dbReference>
<sequence>MKKKILFVITKSNFGGAQKYVFDLATGLPKDQFDVAVALGGSGILIQKLQAENIRVLPIFSLARDVNPLSDITTFFELWRMFRKEKPDVAHLNSAKAGGVGAISAHLAGVQKIIFTAHGWAFNEERPTWQKLIIKFFSWVTVILSHETIAVSNAVRNNTAGWPFVVSKISVIKNGIKEPSFLLRNEARLHLFAKANIHVPENAFIVGTIAELHKSKGLTYAIEAFTKLMPENPNLYYFILGGGEEKERLETLVGLHNLQGRVFLLGFVDDASRYLKAFDIFLLPSMTEGLALVLLEAGLAGLPVVASRIGGIPEVIEDKNTGLLVPTRDSDAIALANQNLMTDRSLAKRFGEALRERVLAKFPLSRVLKDTISLYTKN</sequence>
<accession>A0A2M7Q4M4</accession>